<dbReference type="InterPro" id="IPR036157">
    <property type="entry name" value="dUTPase-like_sf"/>
</dbReference>
<evidence type="ECO:0000313" key="2">
    <source>
        <dbReference type="EMBL" id="AMU93098.1"/>
    </source>
</evidence>
<dbReference type="Gene3D" id="2.70.40.10">
    <property type="match status" value="1"/>
</dbReference>
<protein>
    <recommendedName>
        <fullName evidence="4">Deoxycytidine triphosphate deaminase</fullName>
    </recommendedName>
</protein>
<reference evidence="3" key="1">
    <citation type="submission" date="2015-11" db="EMBL/GenBank/DDBJ databases">
        <title>Complete genome sequence of a polyethylene glycol-degrading strain Sphingopyxis terrae strain 203-1 (NBRC 15098).</title>
        <authorList>
            <person name="Yoshiyuki O."/>
            <person name="Shouta N."/>
            <person name="Nagata Y."/>
            <person name="Numata M."/>
            <person name="Tsuchikane K."/>
            <person name="Hosoyama A."/>
            <person name="Yamazoe A."/>
            <person name="Tsuda M."/>
            <person name="Fujita N."/>
            <person name="Kawai F."/>
        </authorList>
    </citation>
    <scope>NUCLEOTIDE SEQUENCE [LARGE SCALE GENOMIC DNA]</scope>
    <source>
        <strain evidence="3">203-1</strain>
    </source>
</reference>
<gene>
    <name evidence="2" type="ORF">AOA14_00555</name>
</gene>
<reference evidence="2 3" key="2">
    <citation type="journal article" date="2016" name="Genome Announc.">
        <title>Complete Genome Sequence of Sphingopyxis terrae Strain 203-1 (NBRC 111660), a Polyethylene Glycol Degrader.</title>
        <authorList>
            <person name="Ohtsubo Y."/>
            <person name="Nonoyama S."/>
            <person name="Nagata Y."/>
            <person name="Numata M."/>
            <person name="Tsuchikane K."/>
            <person name="Hosoyama A."/>
            <person name="Yamazoe A."/>
            <person name="Tsuda M."/>
            <person name="Fujita N."/>
            <person name="Kawai F."/>
        </authorList>
    </citation>
    <scope>NUCLEOTIDE SEQUENCE [LARGE SCALE GENOMIC DNA]</scope>
    <source>
        <strain evidence="2 3">203-1</strain>
    </source>
</reference>
<evidence type="ECO:0008006" key="4">
    <source>
        <dbReference type="Google" id="ProtNLM"/>
    </source>
</evidence>
<sequence>MIAPFNGGGGEKSPLKAASYECKIGSEAFVYKKGINHPQKIYDGSQEYLTIPANSIVFVESEIYFRLPPFIAVRFNLQINHVHRGLLLGTGPLVDPGFWGRLCIPLHNLTNQDYHISKDDGLIWIEFTKTSSSPTHGRPPSNTDFPNIKKFIEKAAKPIFEDAAPIEILSSIPDMVSEANAKAQIAADLAQKSEKSAKSLRNWSVGGIIVGALSAVGLTATVAGLSWQYYDDNQTDIGGIKDKTTNLEKSIDQHIRDVDRYGSTPIEARASLYVLRGTVEQQQGKIKKLSDQVAELKAELDRIKPKPCDTKQTVC</sequence>
<dbReference type="EMBL" id="CP013342">
    <property type="protein sequence ID" value="AMU93098.1"/>
    <property type="molecule type" value="Genomic_DNA"/>
</dbReference>
<accession>A0A142VTH8</accession>
<dbReference type="STRING" id="1219058.AOA14_00555"/>
<dbReference type="KEGG" id="ster:AOA14_00555"/>
<evidence type="ECO:0000313" key="3">
    <source>
        <dbReference type="Proteomes" id="UP000076234"/>
    </source>
</evidence>
<dbReference type="AlphaFoldDB" id="A0A142VTH8"/>
<proteinExistence type="predicted"/>
<organism evidence="2 3">
    <name type="scientific">Sphingopyxis terrae subsp. terrae NBRC 15098</name>
    <dbReference type="NCBI Taxonomy" id="1219058"/>
    <lineage>
        <taxon>Bacteria</taxon>
        <taxon>Pseudomonadati</taxon>
        <taxon>Pseudomonadota</taxon>
        <taxon>Alphaproteobacteria</taxon>
        <taxon>Sphingomonadales</taxon>
        <taxon>Sphingomonadaceae</taxon>
        <taxon>Sphingopyxis</taxon>
    </lineage>
</organism>
<dbReference type="SUPFAM" id="SSF51283">
    <property type="entry name" value="dUTPase-like"/>
    <property type="match status" value="1"/>
</dbReference>
<dbReference type="Proteomes" id="UP000076234">
    <property type="component" value="Chromosome"/>
</dbReference>
<name>A0A142VTH8_9SPHN</name>
<feature type="coiled-coil region" evidence="1">
    <location>
        <begin position="279"/>
        <end position="306"/>
    </location>
</feature>
<evidence type="ECO:0000256" key="1">
    <source>
        <dbReference type="SAM" id="Coils"/>
    </source>
</evidence>
<keyword evidence="1" id="KW-0175">Coiled coil</keyword>